<feature type="transmembrane region" description="Helical" evidence="4">
    <location>
        <begin position="272"/>
        <end position="293"/>
    </location>
</feature>
<feature type="transmembrane region" description="Helical" evidence="4">
    <location>
        <begin position="357"/>
        <end position="376"/>
    </location>
</feature>
<evidence type="ECO:0000256" key="1">
    <source>
        <dbReference type="ARBA" id="ARBA00022692"/>
    </source>
</evidence>
<dbReference type="Pfam" id="PF07690">
    <property type="entry name" value="MFS_1"/>
    <property type="match status" value="1"/>
</dbReference>
<dbReference type="SUPFAM" id="SSF103473">
    <property type="entry name" value="MFS general substrate transporter"/>
    <property type="match status" value="1"/>
</dbReference>
<dbReference type="InterPro" id="IPR050327">
    <property type="entry name" value="Proton-linked_MCT"/>
</dbReference>
<feature type="transmembrane region" description="Helical" evidence="4">
    <location>
        <begin position="89"/>
        <end position="107"/>
    </location>
</feature>
<feature type="transmembrane region" description="Helical" evidence="4">
    <location>
        <begin position="382"/>
        <end position="406"/>
    </location>
</feature>
<feature type="transmembrane region" description="Helical" evidence="4">
    <location>
        <begin position="418"/>
        <end position="437"/>
    </location>
</feature>
<dbReference type="InterPro" id="IPR036259">
    <property type="entry name" value="MFS_trans_sf"/>
</dbReference>
<evidence type="ECO:0000259" key="5">
    <source>
        <dbReference type="PROSITE" id="PS50850"/>
    </source>
</evidence>
<dbReference type="PANTHER" id="PTHR11360">
    <property type="entry name" value="MONOCARBOXYLATE TRANSPORTER"/>
    <property type="match status" value="1"/>
</dbReference>
<sequence>MTLATYAPPPFLSRERTIASAGFNRWLVPPAALAIHLCIGMAYGFSVFWLPLSRAVGVSKPIACPADMGAVAALFATTCDWQISSLGWMYTLFFVLLGSSAAIWGGWLETAGPRKAGLVSAFCWCGGLVISAAGVYLHQIWMLWLGSGVIGGIGLGLGYISPVSTLIKWFPDRRGMATGMAIMGFGGGAMIGAPLADILMRHFSSPASVGVWQTFLAMAGIYFIFMVGGALGYRVPREGWTPKGWTPPAAAANAMVTHRHVHLNVAWKTPQFWLLWAVLCLNVSAGIGVIGMASPMLQEVFGGKLIGLDLTFSQLDVGQKAQIAAIAAGFTGLLSLCNIGGRFAWASFSDRLGRKMTYAVFFVLGFGLYALVPTTAHMGSVVLFVGAFCIILSMYGGGFATIPAYLADIFGTHMVGAIHGRLLTAWATAGVLGPVLVNYLREYQIASGIPREAAYDQTMYILAGLLVLGLVCNLLVRPVAEHLYMKDDELKKLGKAALAREEAHADFEDFEEEAKDGGTPAAVRSSTPIASGSTPLPVVVLAWLVVGLPLAWGVWITLQKAVILFR</sequence>
<feature type="transmembrane region" description="Helical" evidence="4">
    <location>
        <begin position="211"/>
        <end position="233"/>
    </location>
</feature>
<evidence type="ECO:0000313" key="6">
    <source>
        <dbReference type="EMBL" id="QRG08465.1"/>
    </source>
</evidence>
<dbReference type="Proteomes" id="UP000596427">
    <property type="component" value="Chromosome"/>
</dbReference>
<dbReference type="AlphaFoldDB" id="A0A974PSV0"/>
<name>A0A974PSV0_9HYPH</name>
<keyword evidence="1 4" id="KW-0812">Transmembrane</keyword>
<dbReference type="PANTHER" id="PTHR11360:SF317">
    <property type="entry name" value="MAJOR FACILITATOR SUPERFAMILY (MFS) PROFILE DOMAIN-CONTAINING PROTEIN-RELATED"/>
    <property type="match status" value="1"/>
</dbReference>
<feature type="transmembrane region" description="Helical" evidence="4">
    <location>
        <begin position="536"/>
        <end position="558"/>
    </location>
</feature>
<evidence type="ECO:0000256" key="4">
    <source>
        <dbReference type="SAM" id="Phobius"/>
    </source>
</evidence>
<evidence type="ECO:0000256" key="3">
    <source>
        <dbReference type="ARBA" id="ARBA00023136"/>
    </source>
</evidence>
<feature type="domain" description="Major facilitator superfamily (MFS) profile" evidence="5">
    <location>
        <begin position="32"/>
        <end position="481"/>
    </location>
</feature>
<protein>
    <submittedName>
        <fullName evidence="6">OFA family MFS transporter</fullName>
    </submittedName>
</protein>
<dbReference type="RefSeq" id="WP_203195373.1">
    <property type="nucleotide sequence ID" value="NZ_CP063362.1"/>
</dbReference>
<feature type="transmembrane region" description="Helical" evidence="4">
    <location>
        <begin position="323"/>
        <end position="345"/>
    </location>
</feature>
<dbReference type="EMBL" id="CP063362">
    <property type="protein sequence ID" value="QRG08465.1"/>
    <property type="molecule type" value="Genomic_DNA"/>
</dbReference>
<feature type="transmembrane region" description="Helical" evidence="4">
    <location>
        <begin position="31"/>
        <end position="50"/>
    </location>
</feature>
<keyword evidence="3 4" id="KW-0472">Membrane</keyword>
<dbReference type="KEGG" id="xdi:EZH22_09325"/>
<dbReference type="CDD" id="cd17353">
    <property type="entry name" value="MFS_OFA_like"/>
    <property type="match status" value="1"/>
</dbReference>
<dbReference type="InterPro" id="IPR020846">
    <property type="entry name" value="MFS_dom"/>
</dbReference>
<gene>
    <name evidence="6" type="ORF">EZH22_09325</name>
</gene>
<evidence type="ECO:0000313" key="7">
    <source>
        <dbReference type="Proteomes" id="UP000596427"/>
    </source>
</evidence>
<organism evidence="6 7">
    <name type="scientific">Xanthobacter dioxanivorans</name>
    <dbReference type="NCBI Taxonomy" id="2528964"/>
    <lineage>
        <taxon>Bacteria</taxon>
        <taxon>Pseudomonadati</taxon>
        <taxon>Pseudomonadota</taxon>
        <taxon>Alphaproteobacteria</taxon>
        <taxon>Hyphomicrobiales</taxon>
        <taxon>Xanthobacteraceae</taxon>
        <taxon>Xanthobacter</taxon>
    </lineage>
</organism>
<feature type="transmembrane region" description="Helical" evidence="4">
    <location>
        <begin position="143"/>
        <end position="167"/>
    </location>
</feature>
<keyword evidence="7" id="KW-1185">Reference proteome</keyword>
<feature type="transmembrane region" description="Helical" evidence="4">
    <location>
        <begin position="119"/>
        <end position="137"/>
    </location>
</feature>
<feature type="transmembrane region" description="Helical" evidence="4">
    <location>
        <begin position="457"/>
        <end position="476"/>
    </location>
</feature>
<dbReference type="GO" id="GO:0022857">
    <property type="term" value="F:transmembrane transporter activity"/>
    <property type="evidence" value="ECO:0007669"/>
    <property type="project" value="InterPro"/>
</dbReference>
<accession>A0A974PSV0</accession>
<feature type="transmembrane region" description="Helical" evidence="4">
    <location>
        <begin position="179"/>
        <end position="199"/>
    </location>
</feature>
<dbReference type="Gene3D" id="1.20.1250.20">
    <property type="entry name" value="MFS general substrate transporter like domains"/>
    <property type="match status" value="2"/>
</dbReference>
<keyword evidence="2 4" id="KW-1133">Transmembrane helix</keyword>
<evidence type="ECO:0000256" key="2">
    <source>
        <dbReference type="ARBA" id="ARBA00022989"/>
    </source>
</evidence>
<reference evidence="6 7" key="1">
    <citation type="submission" date="2020-10" db="EMBL/GenBank/DDBJ databases">
        <title>Degradation of 1,4-Dioxane by Xanthobacter sp. YN2, via a Novel Group-2 Soluble Di-Iron Monooxygenase.</title>
        <authorList>
            <person name="Ma F."/>
            <person name="Wang Y."/>
            <person name="Yang J."/>
            <person name="Guo H."/>
            <person name="Su D."/>
            <person name="Yu L."/>
        </authorList>
    </citation>
    <scope>NUCLEOTIDE SEQUENCE [LARGE SCALE GENOMIC DNA]</scope>
    <source>
        <strain evidence="6 7">YN2</strain>
    </source>
</reference>
<dbReference type="InterPro" id="IPR011701">
    <property type="entry name" value="MFS"/>
</dbReference>
<dbReference type="PROSITE" id="PS50850">
    <property type="entry name" value="MFS"/>
    <property type="match status" value="1"/>
</dbReference>
<proteinExistence type="predicted"/>